<keyword evidence="9" id="KW-1133">Transmembrane helix</keyword>
<evidence type="ECO:0000256" key="5">
    <source>
        <dbReference type="ARBA" id="ARBA00022777"/>
    </source>
</evidence>
<dbReference type="STRING" id="1090615.SAMN04515671_2238"/>
<proteinExistence type="predicted"/>
<name>A0A1H0N761_9ACTN</name>
<dbReference type="Gene3D" id="2.130.10.10">
    <property type="entry name" value="YVTN repeat-like/Quinoprotein amine dehydrogenase"/>
    <property type="match status" value="1"/>
</dbReference>
<dbReference type="SUPFAM" id="SSF50939">
    <property type="entry name" value="Sialidases"/>
    <property type="match status" value="1"/>
</dbReference>
<dbReference type="PROSITE" id="PS00107">
    <property type="entry name" value="PROTEIN_KINASE_ATP"/>
    <property type="match status" value="1"/>
</dbReference>
<dbReference type="Pfam" id="PF00069">
    <property type="entry name" value="Pkinase"/>
    <property type="match status" value="1"/>
</dbReference>
<dbReference type="EC" id="2.7.11.1" evidence="1"/>
<keyword evidence="3" id="KW-0808">Transferase</keyword>
<sequence length="792" mass="81202">MREQRRGDQPAHVGRYRVSAVLGSGSFGTVYLGSDPTIGSPVAVKVLDRDRTDDQASMAALRSEADAMRRIQDRHCVRVIDVVDEPDVTAIVTELIDGASLRAVLTRAAGRLTGPQALDVMRGALLGLTAVHTAGLIHGDVKPDNILVDRRGVSRLIDFGLARPQGAVSADGSVAGSPAYMSPEQITGHQVTGRSDIYACAAVLFELLTGRRPYVSDRVVDVARMHLNAPVPDPREFEPTLAADLAQLCMKGLSKDPADRYATAADFLAALEQAAQQRYGAAWRTGLGLGALAGAAAALITHAVAQTDSVSPPITTTPESVSSRTPAAGHRPRSSSARRISRLTRRSRIGASAVAAVVATAVIVVVAGKITSHPSAAAGTAEASTTAGPASVTTNLVGQPPAGGPTTPDTVAHPTLPATTSTKSELTTHSTGPAPPPLPAVGTGESTTARATAPARAFAAVAAHAFTPVAAVAANTYYSASCPTSPTCLAVGKDAAGQPILSTTTDSGLTWHTTYPPVAYALGLITCTSPAHCIGAQDTGHSDALVVSDDAGATWQPASAPPLSALHSTSCPTANDCLAVGGDERSGLAESVASTDGGHRWHPVTAPGPAISLDCIDATHCWAVGTRAWFSADLGQSWRTIPLPSDFDQATGAPPPTGPGRFFGGERIVLNGVAFGSDTDGIVFGGAQCGGQGVTKCASALFSTHDGGDTWTFWALTDVTRYGDGTFAVCRDTACLLRTDTFTNSVLASTTDGTTWTTRQTFDGYLAGLACAPAGGTCLALAKTGIYVNHIG</sequence>
<dbReference type="RefSeq" id="WP_090476018.1">
    <property type="nucleotide sequence ID" value="NZ_LT629710.1"/>
</dbReference>
<evidence type="ECO:0000256" key="4">
    <source>
        <dbReference type="ARBA" id="ARBA00022741"/>
    </source>
</evidence>
<keyword evidence="6 7" id="KW-0067">ATP-binding</keyword>
<evidence type="ECO:0000256" key="9">
    <source>
        <dbReference type="SAM" id="Phobius"/>
    </source>
</evidence>
<feature type="binding site" evidence="7">
    <location>
        <position position="45"/>
    </location>
    <ligand>
        <name>ATP</name>
        <dbReference type="ChEBI" id="CHEBI:30616"/>
    </ligand>
</feature>
<feature type="compositionally biased region" description="Low complexity" evidence="8">
    <location>
        <begin position="374"/>
        <end position="391"/>
    </location>
</feature>
<dbReference type="GO" id="GO:0004674">
    <property type="term" value="F:protein serine/threonine kinase activity"/>
    <property type="evidence" value="ECO:0007669"/>
    <property type="project" value="UniProtKB-KW"/>
</dbReference>
<dbReference type="Gene3D" id="3.30.200.20">
    <property type="entry name" value="Phosphorylase Kinase, domain 1"/>
    <property type="match status" value="1"/>
</dbReference>
<evidence type="ECO:0000256" key="7">
    <source>
        <dbReference type="PROSITE-ProRule" id="PRU10141"/>
    </source>
</evidence>
<evidence type="ECO:0000256" key="3">
    <source>
        <dbReference type="ARBA" id="ARBA00022679"/>
    </source>
</evidence>
<dbReference type="PANTHER" id="PTHR43289">
    <property type="entry name" value="MITOGEN-ACTIVATED PROTEIN KINASE KINASE KINASE 20-RELATED"/>
    <property type="match status" value="1"/>
</dbReference>
<dbReference type="InterPro" id="IPR015943">
    <property type="entry name" value="WD40/YVTN_repeat-like_dom_sf"/>
</dbReference>
<dbReference type="PROSITE" id="PS00108">
    <property type="entry name" value="PROTEIN_KINASE_ST"/>
    <property type="match status" value="1"/>
</dbReference>
<dbReference type="PROSITE" id="PS50011">
    <property type="entry name" value="PROTEIN_KINASE_DOM"/>
    <property type="match status" value="1"/>
</dbReference>
<dbReference type="OrthoDB" id="4716121at2"/>
<evidence type="ECO:0000313" key="11">
    <source>
        <dbReference type="EMBL" id="SDO88569.1"/>
    </source>
</evidence>
<dbReference type="EMBL" id="LT629710">
    <property type="protein sequence ID" value="SDO88569.1"/>
    <property type="molecule type" value="Genomic_DNA"/>
</dbReference>
<dbReference type="PANTHER" id="PTHR43289:SF6">
    <property type="entry name" value="SERINE_THREONINE-PROTEIN KINASE NEKL-3"/>
    <property type="match status" value="1"/>
</dbReference>
<keyword evidence="4 7" id="KW-0547">Nucleotide-binding</keyword>
<dbReference type="InterPro" id="IPR000719">
    <property type="entry name" value="Prot_kinase_dom"/>
</dbReference>
<dbReference type="InterPro" id="IPR036278">
    <property type="entry name" value="Sialidase_sf"/>
</dbReference>
<feature type="region of interest" description="Disordered" evidence="8">
    <location>
        <begin position="308"/>
        <end position="343"/>
    </location>
</feature>
<dbReference type="SMART" id="SM00220">
    <property type="entry name" value="S_TKc"/>
    <property type="match status" value="1"/>
</dbReference>
<protein>
    <recommendedName>
        <fullName evidence="1">non-specific serine/threonine protein kinase</fullName>
        <ecNumber evidence="1">2.7.11.1</ecNumber>
    </recommendedName>
</protein>
<keyword evidence="2" id="KW-0723">Serine/threonine-protein kinase</keyword>
<feature type="region of interest" description="Disordered" evidence="8">
    <location>
        <begin position="374"/>
        <end position="449"/>
    </location>
</feature>
<dbReference type="InterPro" id="IPR017441">
    <property type="entry name" value="Protein_kinase_ATP_BS"/>
</dbReference>
<reference evidence="11 12" key="1">
    <citation type="submission" date="2016-10" db="EMBL/GenBank/DDBJ databases">
        <authorList>
            <person name="de Groot N.N."/>
        </authorList>
    </citation>
    <scope>NUCLEOTIDE SEQUENCE [LARGE SCALE GENOMIC DNA]</scope>
    <source>
        <strain evidence="12">P4-7,KCTC 19426,CECT 7604</strain>
    </source>
</reference>
<organism evidence="11 12">
    <name type="scientific">Nakamurella panacisegetis</name>
    <dbReference type="NCBI Taxonomy" id="1090615"/>
    <lineage>
        <taxon>Bacteria</taxon>
        <taxon>Bacillati</taxon>
        <taxon>Actinomycetota</taxon>
        <taxon>Actinomycetes</taxon>
        <taxon>Nakamurellales</taxon>
        <taxon>Nakamurellaceae</taxon>
        <taxon>Nakamurella</taxon>
    </lineage>
</organism>
<evidence type="ECO:0000259" key="10">
    <source>
        <dbReference type="PROSITE" id="PS50011"/>
    </source>
</evidence>
<evidence type="ECO:0000256" key="8">
    <source>
        <dbReference type="SAM" id="MobiDB-lite"/>
    </source>
</evidence>
<dbReference type="Gene3D" id="1.10.510.10">
    <property type="entry name" value="Transferase(Phosphotransferase) domain 1"/>
    <property type="match status" value="1"/>
</dbReference>
<dbReference type="InterPro" id="IPR008271">
    <property type="entry name" value="Ser/Thr_kinase_AS"/>
</dbReference>
<feature type="transmembrane region" description="Helical" evidence="9">
    <location>
        <begin position="349"/>
        <end position="368"/>
    </location>
</feature>
<feature type="compositionally biased region" description="Polar residues" evidence="8">
    <location>
        <begin position="308"/>
        <end position="325"/>
    </location>
</feature>
<dbReference type="InterPro" id="IPR011009">
    <property type="entry name" value="Kinase-like_dom_sf"/>
</dbReference>
<feature type="compositionally biased region" description="Polar residues" evidence="8">
    <location>
        <begin position="417"/>
        <end position="431"/>
    </location>
</feature>
<dbReference type="CDD" id="cd14014">
    <property type="entry name" value="STKc_PknB_like"/>
    <property type="match status" value="1"/>
</dbReference>
<keyword evidence="9" id="KW-0472">Membrane</keyword>
<evidence type="ECO:0000256" key="2">
    <source>
        <dbReference type="ARBA" id="ARBA00022527"/>
    </source>
</evidence>
<evidence type="ECO:0000256" key="1">
    <source>
        <dbReference type="ARBA" id="ARBA00012513"/>
    </source>
</evidence>
<evidence type="ECO:0000313" key="12">
    <source>
        <dbReference type="Proteomes" id="UP000198741"/>
    </source>
</evidence>
<keyword evidence="12" id="KW-1185">Reference proteome</keyword>
<gene>
    <name evidence="11" type="ORF">SAMN04515671_2238</name>
</gene>
<evidence type="ECO:0000256" key="6">
    <source>
        <dbReference type="ARBA" id="ARBA00022840"/>
    </source>
</evidence>
<dbReference type="Proteomes" id="UP000198741">
    <property type="component" value="Chromosome I"/>
</dbReference>
<dbReference type="AlphaFoldDB" id="A0A1H0N761"/>
<keyword evidence="9" id="KW-0812">Transmembrane</keyword>
<keyword evidence="5 11" id="KW-0418">Kinase</keyword>
<feature type="domain" description="Protein kinase" evidence="10">
    <location>
        <begin position="16"/>
        <end position="279"/>
    </location>
</feature>
<dbReference type="GO" id="GO:0005524">
    <property type="term" value="F:ATP binding"/>
    <property type="evidence" value="ECO:0007669"/>
    <property type="project" value="UniProtKB-UniRule"/>
</dbReference>
<dbReference type="SUPFAM" id="SSF56112">
    <property type="entry name" value="Protein kinase-like (PK-like)"/>
    <property type="match status" value="1"/>
</dbReference>
<accession>A0A1H0N761</accession>